<evidence type="ECO:0008006" key="6">
    <source>
        <dbReference type="Google" id="ProtNLM"/>
    </source>
</evidence>
<dbReference type="OrthoDB" id="1517790at2759"/>
<feature type="region of interest" description="Disordered" evidence="3">
    <location>
        <begin position="164"/>
        <end position="189"/>
    </location>
</feature>
<dbReference type="GO" id="GO:0005737">
    <property type="term" value="C:cytoplasm"/>
    <property type="evidence" value="ECO:0007669"/>
    <property type="project" value="TreeGrafter"/>
</dbReference>
<dbReference type="Gene3D" id="3.80.10.10">
    <property type="entry name" value="Ribonuclease Inhibitor"/>
    <property type="match status" value="1"/>
</dbReference>
<organism evidence="4 5">
    <name type="scientific">Bimuria novae-zelandiae CBS 107.79</name>
    <dbReference type="NCBI Taxonomy" id="1447943"/>
    <lineage>
        <taxon>Eukaryota</taxon>
        <taxon>Fungi</taxon>
        <taxon>Dikarya</taxon>
        <taxon>Ascomycota</taxon>
        <taxon>Pezizomycotina</taxon>
        <taxon>Dothideomycetes</taxon>
        <taxon>Pleosporomycetidae</taxon>
        <taxon>Pleosporales</taxon>
        <taxon>Massarineae</taxon>
        <taxon>Didymosphaeriaceae</taxon>
        <taxon>Bimuria</taxon>
    </lineage>
</organism>
<dbReference type="PANTHER" id="PTHR48051:SF1">
    <property type="entry name" value="RAS SUPPRESSOR PROTEIN 1"/>
    <property type="match status" value="1"/>
</dbReference>
<name>A0A6A5VA04_9PLEO</name>
<gene>
    <name evidence="4" type="ORF">BU23DRAFT_553646</name>
</gene>
<dbReference type="InterPro" id="IPR050216">
    <property type="entry name" value="LRR_domain-containing"/>
</dbReference>
<dbReference type="EMBL" id="ML976677">
    <property type="protein sequence ID" value="KAF1973974.1"/>
    <property type="molecule type" value="Genomic_DNA"/>
</dbReference>
<evidence type="ECO:0000256" key="3">
    <source>
        <dbReference type="SAM" id="MobiDB-lite"/>
    </source>
</evidence>
<keyword evidence="5" id="KW-1185">Reference proteome</keyword>
<evidence type="ECO:0000256" key="2">
    <source>
        <dbReference type="ARBA" id="ARBA00022737"/>
    </source>
</evidence>
<dbReference type="PANTHER" id="PTHR48051">
    <property type="match status" value="1"/>
</dbReference>
<keyword evidence="2" id="KW-0677">Repeat</keyword>
<evidence type="ECO:0000313" key="5">
    <source>
        <dbReference type="Proteomes" id="UP000800036"/>
    </source>
</evidence>
<reference evidence="4" key="1">
    <citation type="journal article" date="2020" name="Stud. Mycol.">
        <title>101 Dothideomycetes genomes: a test case for predicting lifestyles and emergence of pathogens.</title>
        <authorList>
            <person name="Haridas S."/>
            <person name="Albert R."/>
            <person name="Binder M."/>
            <person name="Bloem J."/>
            <person name="Labutti K."/>
            <person name="Salamov A."/>
            <person name="Andreopoulos B."/>
            <person name="Baker S."/>
            <person name="Barry K."/>
            <person name="Bills G."/>
            <person name="Bluhm B."/>
            <person name="Cannon C."/>
            <person name="Castanera R."/>
            <person name="Culley D."/>
            <person name="Daum C."/>
            <person name="Ezra D."/>
            <person name="Gonzalez J."/>
            <person name="Henrissat B."/>
            <person name="Kuo A."/>
            <person name="Liang C."/>
            <person name="Lipzen A."/>
            <person name="Lutzoni F."/>
            <person name="Magnuson J."/>
            <person name="Mondo S."/>
            <person name="Nolan M."/>
            <person name="Ohm R."/>
            <person name="Pangilinan J."/>
            <person name="Park H.-J."/>
            <person name="Ramirez L."/>
            <person name="Alfaro M."/>
            <person name="Sun H."/>
            <person name="Tritt A."/>
            <person name="Yoshinaga Y."/>
            <person name="Zwiers L.-H."/>
            <person name="Turgeon B."/>
            <person name="Goodwin S."/>
            <person name="Spatafora J."/>
            <person name="Crous P."/>
            <person name="Grigoriev I."/>
        </authorList>
    </citation>
    <scope>NUCLEOTIDE SEQUENCE</scope>
    <source>
        <strain evidence="4">CBS 107.79</strain>
    </source>
</reference>
<dbReference type="SUPFAM" id="SSF52058">
    <property type="entry name" value="L domain-like"/>
    <property type="match status" value="1"/>
</dbReference>
<keyword evidence="1" id="KW-0433">Leucine-rich repeat</keyword>
<dbReference type="Proteomes" id="UP000800036">
    <property type="component" value="Unassembled WGS sequence"/>
</dbReference>
<accession>A0A6A5VA04</accession>
<evidence type="ECO:0000313" key="4">
    <source>
        <dbReference type="EMBL" id="KAF1973974.1"/>
    </source>
</evidence>
<feature type="region of interest" description="Disordered" evidence="3">
    <location>
        <begin position="448"/>
        <end position="474"/>
    </location>
</feature>
<dbReference type="InterPro" id="IPR032675">
    <property type="entry name" value="LRR_dom_sf"/>
</dbReference>
<proteinExistence type="predicted"/>
<evidence type="ECO:0000256" key="1">
    <source>
        <dbReference type="ARBA" id="ARBA00022614"/>
    </source>
</evidence>
<sequence>MPLVRVASRPKYPTGSAKTRPASLHPHCTLPPHTCQFFAHTLLKLAPLSEVAHSHANMDEDPLPLPSHATTMPNSSPVLSPRLFGKSSSPVPLFSENDSLGAEDATVYESRREKRKRVGGWWAPGPRAAPKKRHLERNFDSGVHMMSDDSEASAASSFARSSFGSDGFSDIPSDPPVPEANLQPPLSQPRLEYDLRKSIMEAMDADATRYEFVKKGIEDSDLDHLQMLNQVVALPPHTGIEVPDEGQYRSMEPELILTLNQNHLRHLSPTLFNIEFLTNLFLRENAIETIPPQIANLKHLQVLDVCFNSIRVLPCELLLMLAPSGSLTRLDLAGNSLCEVGDLSITKAIMVAKYTERGNTYAEKCSTLANGSALSPGGRPRRFSPDVLARLLRFASRNWGDFNGHHRFTPLILNDVKNLYLPENYVLLVSRTTPAYYTETGRLVKNCPPLPMQERVSNPPEDGPRTQPGLMTHTPLGAEGVPEAWFDRPSGSNVPSLFTQTLIRAYDICESNGELGQVRKYMPSYRNPPNVEASLAIAERSMVEVYRPLRACHCCGKEYVVPRAEWIEGWFFNQQVVPVKVAVCSWACVPDIIAKRPEPLKWLDV</sequence>
<feature type="region of interest" description="Disordered" evidence="3">
    <location>
        <begin position="1"/>
        <end position="25"/>
    </location>
</feature>
<protein>
    <recommendedName>
        <fullName evidence="6">Leucine rich repeat domain protein</fullName>
    </recommendedName>
</protein>
<dbReference type="AlphaFoldDB" id="A0A6A5VA04"/>